<dbReference type="Gene3D" id="3.10.310.50">
    <property type="match status" value="1"/>
</dbReference>
<organism evidence="2 3">
    <name type="scientific">Pedobacter yulinensis</name>
    <dbReference type="NCBI Taxonomy" id="2126353"/>
    <lineage>
        <taxon>Bacteria</taxon>
        <taxon>Pseudomonadati</taxon>
        <taxon>Bacteroidota</taxon>
        <taxon>Sphingobacteriia</taxon>
        <taxon>Sphingobacteriales</taxon>
        <taxon>Sphingobacteriaceae</taxon>
        <taxon>Pedobacter</taxon>
    </lineage>
</organism>
<dbReference type="RefSeq" id="WP_107212469.1">
    <property type="nucleotide sequence ID" value="NZ_KZ686268.1"/>
</dbReference>
<proteinExistence type="predicted"/>
<feature type="domain" description="TPM" evidence="1">
    <location>
        <begin position="3"/>
        <end position="116"/>
    </location>
</feature>
<dbReference type="AlphaFoldDB" id="A0A2T3HQ34"/>
<reference evidence="2 3" key="1">
    <citation type="submission" date="2018-03" db="EMBL/GenBank/DDBJ databases">
        <authorList>
            <person name="Keele B.F."/>
        </authorList>
    </citation>
    <scope>NUCLEOTIDE SEQUENCE [LARGE SCALE GENOMIC DNA]</scope>
    <source>
        <strain evidence="2 3">YL28-9</strain>
    </source>
</reference>
<dbReference type="EMBL" id="PYLS01000001">
    <property type="protein sequence ID" value="PST84570.1"/>
    <property type="molecule type" value="Genomic_DNA"/>
</dbReference>
<name>A0A2T3HQ34_9SPHI</name>
<gene>
    <name evidence="2" type="ORF">C7T94_00050</name>
</gene>
<dbReference type="Proteomes" id="UP000240912">
    <property type="component" value="Unassembled WGS sequence"/>
</dbReference>
<dbReference type="Pfam" id="PF04536">
    <property type="entry name" value="TPM_phosphatase"/>
    <property type="match status" value="1"/>
</dbReference>
<dbReference type="PANTHER" id="PTHR30373:SF8">
    <property type="entry name" value="BLL7265 PROTEIN"/>
    <property type="match status" value="1"/>
</dbReference>
<dbReference type="InterPro" id="IPR007621">
    <property type="entry name" value="TPM_dom"/>
</dbReference>
<comment type="caution">
    <text evidence="2">The sequence shown here is derived from an EMBL/GenBank/DDBJ whole genome shotgun (WGS) entry which is preliminary data.</text>
</comment>
<keyword evidence="3" id="KW-1185">Reference proteome</keyword>
<evidence type="ECO:0000259" key="1">
    <source>
        <dbReference type="Pfam" id="PF04536"/>
    </source>
</evidence>
<accession>A0A2T3HQ34</accession>
<evidence type="ECO:0000313" key="3">
    <source>
        <dbReference type="Proteomes" id="UP000240912"/>
    </source>
</evidence>
<protein>
    <recommendedName>
        <fullName evidence="1">TPM domain-containing protein</fullName>
    </recommendedName>
</protein>
<dbReference type="OrthoDB" id="9786161at2"/>
<dbReference type="PANTHER" id="PTHR30373">
    <property type="entry name" value="UPF0603 PROTEIN YGCG"/>
    <property type="match status" value="1"/>
</dbReference>
<sequence>MAIFSEEEQDAIARAIEQAEKHTSGEIRIAIDSHCPGDAFETATRHFEELNMHRTVERNGVLIYLAFDDHKFAIIGDRGIDQRVPPDFWESTKNLMRDYFIKGQLTDGIVAGIKLAGEKLSIFFPSKNDYTNELPNEVVFLNSDKTE</sequence>
<evidence type="ECO:0000313" key="2">
    <source>
        <dbReference type="EMBL" id="PST84570.1"/>
    </source>
</evidence>